<feature type="domain" description="Pyridine nucleotide-disulphide oxidoreductase dimerisation" evidence="7">
    <location>
        <begin position="334"/>
        <end position="435"/>
    </location>
</feature>
<dbReference type="InterPro" id="IPR036188">
    <property type="entry name" value="FAD/NAD-bd_sf"/>
</dbReference>
<name>A0A7W8HJ26_9BURK</name>
<dbReference type="EMBL" id="JACHGB010000005">
    <property type="protein sequence ID" value="MBB5272868.1"/>
    <property type="molecule type" value="Genomic_DNA"/>
</dbReference>
<dbReference type="InterPro" id="IPR050260">
    <property type="entry name" value="FAD-bd_OxRdtase"/>
</dbReference>
<evidence type="ECO:0000259" key="8">
    <source>
        <dbReference type="Pfam" id="PF07992"/>
    </source>
</evidence>
<dbReference type="PANTHER" id="PTHR43429">
    <property type="entry name" value="PYRIDINE NUCLEOTIDE-DISULFIDE OXIDOREDUCTASE DOMAIN-CONTAINING"/>
    <property type="match status" value="1"/>
</dbReference>
<dbReference type="PRINTS" id="PR00368">
    <property type="entry name" value="FADPNR"/>
</dbReference>
<dbReference type="InterPro" id="IPR004099">
    <property type="entry name" value="Pyr_nucl-diS_OxRdtase_dimer"/>
</dbReference>
<dbReference type="PANTHER" id="PTHR43429:SF1">
    <property type="entry name" value="NAD(P)H SULFUR OXIDOREDUCTASE (COA-DEPENDENT)"/>
    <property type="match status" value="1"/>
</dbReference>
<comment type="caution">
    <text evidence="9">The sequence shown here is derived from an EMBL/GenBank/DDBJ whole genome shotgun (WGS) entry which is preliminary data.</text>
</comment>
<dbReference type="SUPFAM" id="SSF55424">
    <property type="entry name" value="FAD/NAD-linked reductases, dimerisation (C-terminal) domain"/>
    <property type="match status" value="1"/>
</dbReference>
<dbReference type="Pfam" id="PF02852">
    <property type="entry name" value="Pyr_redox_dim"/>
    <property type="match status" value="1"/>
</dbReference>
<evidence type="ECO:0000259" key="7">
    <source>
        <dbReference type="Pfam" id="PF02852"/>
    </source>
</evidence>
<protein>
    <submittedName>
        <fullName evidence="9">NADPH-dependent 2,4-dienoyl-CoA reductase/sulfur reductase-like enzyme</fullName>
    </submittedName>
</protein>
<keyword evidence="3" id="KW-0285">Flavoprotein</keyword>
<evidence type="ECO:0000256" key="2">
    <source>
        <dbReference type="ARBA" id="ARBA00009130"/>
    </source>
</evidence>
<evidence type="ECO:0000313" key="10">
    <source>
        <dbReference type="Proteomes" id="UP000532440"/>
    </source>
</evidence>
<dbReference type="Gene3D" id="3.50.50.60">
    <property type="entry name" value="FAD/NAD(P)-binding domain"/>
    <property type="match status" value="2"/>
</dbReference>
<dbReference type="RefSeq" id="WP_183968823.1">
    <property type="nucleotide sequence ID" value="NZ_BAABEW010000012.1"/>
</dbReference>
<keyword evidence="5" id="KW-0560">Oxidoreductase</keyword>
<evidence type="ECO:0000256" key="4">
    <source>
        <dbReference type="ARBA" id="ARBA00022827"/>
    </source>
</evidence>
<dbReference type="GO" id="GO:0016491">
    <property type="term" value="F:oxidoreductase activity"/>
    <property type="evidence" value="ECO:0007669"/>
    <property type="project" value="UniProtKB-KW"/>
</dbReference>
<dbReference type="InterPro" id="IPR023753">
    <property type="entry name" value="FAD/NAD-binding_dom"/>
</dbReference>
<proteinExistence type="inferred from homology"/>
<keyword evidence="6" id="KW-0676">Redox-active center</keyword>
<dbReference type="AlphaFoldDB" id="A0A7W8HJ26"/>
<dbReference type="PRINTS" id="PR00411">
    <property type="entry name" value="PNDRDTASEI"/>
</dbReference>
<organism evidence="9 10">
    <name type="scientific">Quisquiliibacterium transsilvanicum</name>
    <dbReference type="NCBI Taxonomy" id="1549638"/>
    <lineage>
        <taxon>Bacteria</taxon>
        <taxon>Pseudomonadati</taxon>
        <taxon>Pseudomonadota</taxon>
        <taxon>Betaproteobacteria</taxon>
        <taxon>Burkholderiales</taxon>
        <taxon>Burkholderiaceae</taxon>
        <taxon>Quisquiliibacterium</taxon>
    </lineage>
</organism>
<evidence type="ECO:0000313" key="9">
    <source>
        <dbReference type="EMBL" id="MBB5272868.1"/>
    </source>
</evidence>
<evidence type="ECO:0000256" key="3">
    <source>
        <dbReference type="ARBA" id="ARBA00022630"/>
    </source>
</evidence>
<comment type="cofactor">
    <cofactor evidence="1">
        <name>FAD</name>
        <dbReference type="ChEBI" id="CHEBI:57692"/>
    </cofactor>
</comment>
<comment type="similarity">
    <text evidence="2">Belongs to the class-III pyridine nucleotide-disulfide oxidoreductase family.</text>
</comment>
<evidence type="ECO:0000256" key="5">
    <source>
        <dbReference type="ARBA" id="ARBA00023002"/>
    </source>
</evidence>
<evidence type="ECO:0000256" key="6">
    <source>
        <dbReference type="ARBA" id="ARBA00023284"/>
    </source>
</evidence>
<keyword evidence="4" id="KW-0274">FAD</keyword>
<gene>
    <name evidence="9" type="ORF">HNQ70_002891</name>
</gene>
<dbReference type="InterPro" id="IPR016156">
    <property type="entry name" value="FAD/NAD-linked_Rdtase_dimer_sf"/>
</dbReference>
<dbReference type="Pfam" id="PF07992">
    <property type="entry name" value="Pyr_redox_2"/>
    <property type="match status" value="1"/>
</dbReference>
<dbReference type="SUPFAM" id="SSF51905">
    <property type="entry name" value="FAD/NAD(P)-binding domain"/>
    <property type="match status" value="1"/>
</dbReference>
<dbReference type="Proteomes" id="UP000532440">
    <property type="component" value="Unassembled WGS sequence"/>
</dbReference>
<accession>A0A7W8HJ26</accession>
<evidence type="ECO:0000256" key="1">
    <source>
        <dbReference type="ARBA" id="ARBA00001974"/>
    </source>
</evidence>
<feature type="domain" description="FAD/NAD(P)-binding" evidence="8">
    <location>
        <begin position="4"/>
        <end position="298"/>
    </location>
</feature>
<reference evidence="9 10" key="1">
    <citation type="submission" date="2020-08" db="EMBL/GenBank/DDBJ databases">
        <title>Genomic Encyclopedia of Type Strains, Phase IV (KMG-IV): sequencing the most valuable type-strain genomes for metagenomic binning, comparative biology and taxonomic classification.</title>
        <authorList>
            <person name="Goeker M."/>
        </authorList>
    </citation>
    <scope>NUCLEOTIDE SEQUENCE [LARGE SCALE GENOMIC DNA]</scope>
    <source>
        <strain evidence="9 10">DSM 29781</strain>
    </source>
</reference>
<sequence>MPKRLVIIGADAAGMSAAAQVRRLAKPDEFDILAFERGRHTSYAACGLPYLVGGFVEGPERLVARSPEEHRARGIDVRIRHEVLAIDPKARTVTVRDLESGAERAERYDELLIATGASGVMPPWPGADAKGVLQLRTLDDAAELQRLIDGGARRAVVVGAGYIGLEVAEALVERGLEVTVVERLDAPMGSVLDADMAGAVAEAMRSAGVDLRLGSSVEGFDTKDGRVSAVRTDGGAIAADVVVVGLGVRANSGLAREAGISVGEAGGILVDDHMRTGTPHVWAAGDCVESRHRVSGASMVVALGTHANKQGRAAGTNIAGGDDSFGGVLGTAVTRFGSLEIGVTGLTERDAAKAGFDAVGVVTESLTRAHYYPGAQPIRIKVLAERASGRLLGAQIVGGEAAGKRIDVLATALWNGMTVDEIGGMDLSYAPPFSPVWDPVLLAAGKAAAAL</sequence>
<keyword evidence="10" id="KW-1185">Reference proteome</keyword>